<organism evidence="2 3">
    <name type="scientific">Ovis aries</name>
    <name type="common">Sheep</name>
    <dbReference type="NCBI Taxonomy" id="9940"/>
    <lineage>
        <taxon>Eukaryota</taxon>
        <taxon>Metazoa</taxon>
        <taxon>Chordata</taxon>
        <taxon>Craniata</taxon>
        <taxon>Vertebrata</taxon>
        <taxon>Euteleostomi</taxon>
        <taxon>Mammalia</taxon>
        <taxon>Eutheria</taxon>
        <taxon>Laurasiatheria</taxon>
        <taxon>Artiodactyla</taxon>
        <taxon>Ruminantia</taxon>
        <taxon>Pecora</taxon>
        <taxon>Bovidae</taxon>
        <taxon>Caprinae</taxon>
        <taxon>Ovis</taxon>
    </lineage>
</organism>
<protein>
    <submittedName>
        <fullName evidence="2">Uncharacterized protein</fullName>
    </submittedName>
</protein>
<feature type="region of interest" description="Disordered" evidence="1">
    <location>
        <begin position="45"/>
        <end position="74"/>
    </location>
</feature>
<evidence type="ECO:0000313" key="2">
    <source>
        <dbReference type="EMBL" id="KAG5214482.1"/>
    </source>
</evidence>
<sequence length="400" mass="42275">MGTLGITGLEEGTVPTRAELGFPSMCTASPTPTHESVSLMTNSMAADPPAAAVPSPEDRSVQLGEGEDHTAGTLSPVRARTAGIHLGVKGTPGPGETVQLLDRGCAGIQPTDTTLAGGVVGVDGGMALEKRLKKYWVPCVTRLGLGADLWGSGGGESCSRAGLPDSNGDGRVPGGQKLGPKHVSRLQTALGLVFPDTKTFVRVFSPKPDRMQERTLSRADGEVFVKTDVIHEEHGEDGRGGGNQFSSGNALQSEVFRDQSLGGSAPPDPCPSSAPTTAGSPGPALQLSGRVHINAEVTVHNREIREGWREDAQMGLEDELQMQLGIDPFSTVSSQERLFPANTVPHTAYILQRGPVSSRMVYPEKTLSVWGRERVGGVHRESCDDKLSQEEFCCIKALPR</sequence>
<reference evidence="2 3" key="1">
    <citation type="submission" date="2020-12" db="EMBL/GenBank/DDBJ databases">
        <title>De novo assembly of Tibetan sheep genome.</title>
        <authorList>
            <person name="Li X."/>
        </authorList>
    </citation>
    <scope>NUCLEOTIDE SEQUENCE [LARGE SCALE GENOMIC DNA]</scope>
    <source>
        <tissue evidence="2">Heart</tissue>
    </source>
</reference>
<proteinExistence type="predicted"/>
<feature type="region of interest" description="Disordered" evidence="1">
    <location>
        <begin position="154"/>
        <end position="180"/>
    </location>
</feature>
<evidence type="ECO:0000313" key="3">
    <source>
        <dbReference type="Proteomes" id="UP000664991"/>
    </source>
</evidence>
<accession>A0A836AN63</accession>
<gene>
    <name evidence="2" type="ORF">JEQ12_000058</name>
</gene>
<evidence type="ECO:0000256" key="1">
    <source>
        <dbReference type="SAM" id="MobiDB-lite"/>
    </source>
</evidence>
<dbReference type="EMBL" id="JAEMGP010000001">
    <property type="protein sequence ID" value="KAG5214482.1"/>
    <property type="molecule type" value="Genomic_DNA"/>
</dbReference>
<dbReference type="AlphaFoldDB" id="A0A836AN63"/>
<feature type="region of interest" description="Disordered" evidence="1">
    <location>
        <begin position="259"/>
        <end position="286"/>
    </location>
</feature>
<comment type="caution">
    <text evidence="2">The sequence shown here is derived from an EMBL/GenBank/DDBJ whole genome shotgun (WGS) entry which is preliminary data.</text>
</comment>
<feature type="compositionally biased region" description="Low complexity" evidence="1">
    <location>
        <begin position="45"/>
        <end position="55"/>
    </location>
</feature>
<dbReference type="Proteomes" id="UP000664991">
    <property type="component" value="Unassembled WGS sequence"/>
</dbReference>
<feature type="compositionally biased region" description="Basic and acidic residues" evidence="1">
    <location>
        <begin position="56"/>
        <end position="70"/>
    </location>
</feature>
<name>A0A836AN63_SHEEP</name>